<sequence length="203" mass="22445">MTELLLATNNGGKAREIQTILHHLGIEDIKILTLSDVHLSGFAVEETGHTYEDNATLKAKTLADKTRHLTIADDSGIEVTALGHKPGVYSARYAKGSDTDRCHKLLKELEGKEDRSAKFVCVIVYIDPHGNERHVFHGECKGLIAPALQGTHGFGYDPLFVPEGYHQTMAELGSDVKDQISHRAKALQAFATWWKGHKKVHET</sequence>
<evidence type="ECO:0000256" key="9">
    <source>
        <dbReference type="ARBA" id="ARBA00052017"/>
    </source>
</evidence>
<dbReference type="InterPro" id="IPR029001">
    <property type="entry name" value="ITPase-like_fam"/>
</dbReference>
<feature type="active site" description="Proton acceptor" evidence="10">
    <location>
        <position position="74"/>
    </location>
</feature>
<feature type="binding site" evidence="10">
    <location>
        <begin position="8"/>
        <end position="13"/>
    </location>
    <ligand>
        <name>substrate</name>
    </ligand>
</feature>
<dbReference type="InterPro" id="IPR002637">
    <property type="entry name" value="RdgB/HAM1"/>
</dbReference>
<feature type="binding site" evidence="10">
    <location>
        <position position="45"/>
    </location>
    <ligand>
        <name>Mg(2+)</name>
        <dbReference type="ChEBI" id="CHEBI:18420"/>
    </ligand>
</feature>
<gene>
    <name evidence="12" type="primary">rdgB</name>
    <name evidence="12" type="ORF">C5B42_01560</name>
</gene>
<name>A0A317JS46_9BACT</name>
<feature type="binding site" evidence="10">
    <location>
        <position position="177"/>
    </location>
    <ligand>
        <name>substrate</name>
    </ligand>
</feature>
<evidence type="ECO:0000256" key="4">
    <source>
        <dbReference type="ARBA" id="ARBA00022741"/>
    </source>
</evidence>
<dbReference type="AlphaFoldDB" id="A0A317JS46"/>
<dbReference type="CDD" id="cd00515">
    <property type="entry name" value="HAM1"/>
    <property type="match status" value="1"/>
</dbReference>
<dbReference type="GO" id="GO:0009117">
    <property type="term" value="P:nucleotide metabolic process"/>
    <property type="evidence" value="ECO:0007669"/>
    <property type="project" value="UniProtKB-KW"/>
</dbReference>
<keyword evidence="5 10" id="KW-0378">Hydrolase</keyword>
<keyword evidence="4 10" id="KW-0547">Nucleotide-binding</keyword>
<accession>A0A317JS46</accession>
<evidence type="ECO:0000256" key="5">
    <source>
        <dbReference type="ARBA" id="ARBA00022801"/>
    </source>
</evidence>
<dbReference type="Proteomes" id="UP000246104">
    <property type="component" value="Unassembled WGS sequence"/>
</dbReference>
<evidence type="ECO:0000256" key="10">
    <source>
        <dbReference type="HAMAP-Rule" id="MF_01405"/>
    </source>
</evidence>
<dbReference type="GO" id="GO:0036220">
    <property type="term" value="F:ITP diphosphatase activity"/>
    <property type="evidence" value="ECO:0007669"/>
    <property type="project" value="UniProtKB-UniRule"/>
</dbReference>
<evidence type="ECO:0000256" key="1">
    <source>
        <dbReference type="ARBA" id="ARBA00008023"/>
    </source>
</evidence>
<dbReference type="GO" id="GO:0000166">
    <property type="term" value="F:nucleotide binding"/>
    <property type="evidence" value="ECO:0007669"/>
    <property type="project" value="UniProtKB-KW"/>
</dbReference>
<dbReference type="FunFam" id="3.90.950.10:FF:000001">
    <property type="entry name" value="dITP/XTP pyrophosphatase"/>
    <property type="match status" value="1"/>
</dbReference>
<comment type="function">
    <text evidence="10">Pyrophosphatase that catalyzes the hydrolysis of nucleoside triphosphates to their monophosphate derivatives, with a high preference for the non-canonical purine nucleotides XTP (xanthosine triphosphate), dITP (deoxyinosine triphosphate) and ITP. Seems to function as a house-cleaning enzyme that removes non-canonical purine nucleotides from the nucleotide pool, thus preventing their incorporation into DNA/RNA and avoiding chromosomal lesions.</text>
</comment>
<dbReference type="Pfam" id="PF01725">
    <property type="entry name" value="Ham1p_like"/>
    <property type="match status" value="1"/>
</dbReference>
<reference evidence="12 13" key="1">
    <citation type="submission" date="2018-02" db="EMBL/GenBank/DDBJ databases">
        <title>Genomic Reconstructions from Amazon Rainforest and Pasture Soil Reveal Novel Insights into the Physiology of Candidate Phyla in Tropical Sites.</title>
        <authorList>
            <person name="Kroeger M.E."/>
            <person name="Delmont T."/>
            <person name="Eren A.M."/>
            <person name="Guo J."/>
            <person name="Meyer K.M."/>
            <person name="Khan K."/>
            <person name="Rodrigues J.L.M."/>
            <person name="Bohannan B.J.M."/>
            <person name="Tringe S."/>
            <person name="Borges C.D."/>
            <person name="Tiedje J."/>
            <person name="Tsai S.M."/>
            <person name="Nusslein K."/>
        </authorList>
    </citation>
    <scope>NUCLEOTIDE SEQUENCE [LARGE SCALE GENOMIC DNA]</scope>
    <source>
        <strain evidence="12">Amazon FNV 2010 28 9</strain>
    </source>
</reference>
<comment type="catalytic activity">
    <reaction evidence="9 10">
        <text>XTP + H2O = XMP + diphosphate + H(+)</text>
        <dbReference type="Rhea" id="RHEA:28610"/>
        <dbReference type="ChEBI" id="CHEBI:15377"/>
        <dbReference type="ChEBI" id="CHEBI:15378"/>
        <dbReference type="ChEBI" id="CHEBI:33019"/>
        <dbReference type="ChEBI" id="CHEBI:57464"/>
        <dbReference type="ChEBI" id="CHEBI:61314"/>
        <dbReference type="EC" id="3.6.1.66"/>
    </reaction>
</comment>
<dbReference type="NCBIfam" id="TIGR00042">
    <property type="entry name" value="RdgB/HAM1 family non-canonical purine NTP pyrophosphatase"/>
    <property type="match status" value="1"/>
</dbReference>
<comment type="caution">
    <text evidence="12">The sequence shown here is derived from an EMBL/GenBank/DDBJ whole genome shotgun (WGS) entry which is preliminary data.</text>
</comment>
<comment type="subunit">
    <text evidence="2 10">Homodimer.</text>
</comment>
<dbReference type="HAMAP" id="MF_01405">
    <property type="entry name" value="Non_canon_purine_NTPase"/>
    <property type="match status" value="1"/>
</dbReference>
<protein>
    <recommendedName>
        <fullName evidence="10">dITP/XTP pyrophosphatase</fullName>
        <ecNumber evidence="10">3.6.1.66</ecNumber>
    </recommendedName>
    <alternativeName>
        <fullName evidence="10">Non-canonical purine NTP pyrophosphatase</fullName>
    </alternativeName>
    <alternativeName>
        <fullName evidence="10">Non-standard purine NTP pyrophosphatase</fullName>
    </alternativeName>
    <alternativeName>
        <fullName evidence="10">Nucleoside-triphosphate diphosphatase</fullName>
    </alternativeName>
    <alternativeName>
        <fullName evidence="10">Nucleoside-triphosphate pyrophosphatase</fullName>
        <shortName evidence="10">NTPase</shortName>
    </alternativeName>
</protein>
<dbReference type="GO" id="GO:0017111">
    <property type="term" value="F:ribonucleoside triphosphate phosphatase activity"/>
    <property type="evidence" value="ECO:0007669"/>
    <property type="project" value="InterPro"/>
</dbReference>
<dbReference type="InterPro" id="IPR020922">
    <property type="entry name" value="dITP/XTP_pyrophosphatase"/>
</dbReference>
<dbReference type="GO" id="GO:0005829">
    <property type="term" value="C:cytosol"/>
    <property type="evidence" value="ECO:0007669"/>
    <property type="project" value="TreeGrafter"/>
</dbReference>
<organism evidence="12 13">
    <name type="scientific">Candidatus Cerribacteria bacterium 'Amazon FNV 2010 28 9'</name>
    <dbReference type="NCBI Taxonomy" id="2081795"/>
    <lineage>
        <taxon>Bacteria</taxon>
        <taxon>Candidatus Cerribacteria</taxon>
    </lineage>
</organism>
<evidence type="ECO:0000256" key="3">
    <source>
        <dbReference type="ARBA" id="ARBA00022723"/>
    </source>
</evidence>
<keyword evidence="3 10" id="KW-0479">Metal-binding</keyword>
<dbReference type="GO" id="GO:0009146">
    <property type="term" value="P:purine nucleoside triphosphate catabolic process"/>
    <property type="evidence" value="ECO:0007669"/>
    <property type="project" value="UniProtKB-UniRule"/>
</dbReference>
<comment type="cofactor">
    <cofactor evidence="10">
        <name>Mg(2+)</name>
        <dbReference type="ChEBI" id="CHEBI:18420"/>
    </cofactor>
    <text evidence="10">Binds 1 Mg(2+) ion per subunit.</text>
</comment>
<evidence type="ECO:0000256" key="8">
    <source>
        <dbReference type="ARBA" id="ARBA00051875"/>
    </source>
</evidence>
<comment type="catalytic activity">
    <reaction evidence="10">
        <text>ITP + H2O = IMP + diphosphate + H(+)</text>
        <dbReference type="Rhea" id="RHEA:29399"/>
        <dbReference type="ChEBI" id="CHEBI:15377"/>
        <dbReference type="ChEBI" id="CHEBI:15378"/>
        <dbReference type="ChEBI" id="CHEBI:33019"/>
        <dbReference type="ChEBI" id="CHEBI:58053"/>
        <dbReference type="ChEBI" id="CHEBI:61402"/>
        <dbReference type="EC" id="3.6.1.66"/>
    </reaction>
</comment>
<evidence type="ECO:0000256" key="6">
    <source>
        <dbReference type="ARBA" id="ARBA00022842"/>
    </source>
</evidence>
<comment type="catalytic activity">
    <reaction evidence="8 10">
        <text>dITP + H2O = dIMP + diphosphate + H(+)</text>
        <dbReference type="Rhea" id="RHEA:28342"/>
        <dbReference type="ChEBI" id="CHEBI:15377"/>
        <dbReference type="ChEBI" id="CHEBI:15378"/>
        <dbReference type="ChEBI" id="CHEBI:33019"/>
        <dbReference type="ChEBI" id="CHEBI:61194"/>
        <dbReference type="ChEBI" id="CHEBI:61382"/>
        <dbReference type="EC" id="3.6.1.66"/>
    </reaction>
</comment>
<dbReference type="GO" id="GO:0046872">
    <property type="term" value="F:metal ion binding"/>
    <property type="evidence" value="ECO:0007669"/>
    <property type="project" value="UniProtKB-KW"/>
</dbReference>
<dbReference type="Gene3D" id="3.90.950.10">
    <property type="match status" value="1"/>
</dbReference>
<keyword evidence="7 10" id="KW-0546">Nucleotide metabolism</keyword>
<dbReference type="SUPFAM" id="SSF52972">
    <property type="entry name" value="ITPase-like"/>
    <property type="match status" value="1"/>
</dbReference>
<dbReference type="PANTHER" id="PTHR11067">
    <property type="entry name" value="INOSINE TRIPHOSPHATE PYROPHOSPHATASE/HAM1 PROTEIN"/>
    <property type="match status" value="1"/>
</dbReference>
<proteinExistence type="inferred from homology"/>
<evidence type="ECO:0000313" key="13">
    <source>
        <dbReference type="Proteomes" id="UP000246104"/>
    </source>
</evidence>
<evidence type="ECO:0000313" key="12">
    <source>
        <dbReference type="EMBL" id="PWU23831.1"/>
    </source>
</evidence>
<feature type="binding site" evidence="10">
    <location>
        <position position="74"/>
    </location>
    <ligand>
        <name>Mg(2+)</name>
        <dbReference type="ChEBI" id="CHEBI:18420"/>
    </ligand>
</feature>
<keyword evidence="6 10" id="KW-0460">Magnesium</keyword>
<dbReference type="EC" id="3.6.1.66" evidence="10"/>
<dbReference type="PANTHER" id="PTHR11067:SF9">
    <property type="entry name" value="INOSINE TRIPHOSPHATE PYROPHOSPHATASE"/>
    <property type="match status" value="1"/>
</dbReference>
<comment type="similarity">
    <text evidence="1 10 11">Belongs to the HAM1 NTPase family.</text>
</comment>
<dbReference type="GO" id="GO:0035870">
    <property type="term" value="F:dITP diphosphatase activity"/>
    <property type="evidence" value="ECO:0007669"/>
    <property type="project" value="UniProtKB-UniRule"/>
</dbReference>
<feature type="binding site" evidence="10">
    <location>
        <begin position="154"/>
        <end position="157"/>
    </location>
    <ligand>
        <name>substrate</name>
    </ligand>
</feature>
<evidence type="ECO:0000256" key="11">
    <source>
        <dbReference type="RuleBase" id="RU003781"/>
    </source>
</evidence>
<feature type="binding site" evidence="10">
    <location>
        <position position="75"/>
    </location>
    <ligand>
        <name>substrate</name>
    </ligand>
</feature>
<dbReference type="GO" id="GO:0036222">
    <property type="term" value="F:XTP diphosphatase activity"/>
    <property type="evidence" value="ECO:0007669"/>
    <property type="project" value="UniProtKB-UniRule"/>
</dbReference>
<evidence type="ECO:0000256" key="7">
    <source>
        <dbReference type="ARBA" id="ARBA00023080"/>
    </source>
</evidence>
<evidence type="ECO:0000256" key="2">
    <source>
        <dbReference type="ARBA" id="ARBA00011738"/>
    </source>
</evidence>
<feature type="binding site" evidence="10">
    <location>
        <begin position="182"/>
        <end position="183"/>
    </location>
    <ligand>
        <name>substrate</name>
    </ligand>
</feature>
<dbReference type="EMBL" id="PSRQ01000022">
    <property type="protein sequence ID" value="PWU23831.1"/>
    <property type="molecule type" value="Genomic_DNA"/>
</dbReference>